<evidence type="ECO:0000256" key="5">
    <source>
        <dbReference type="ARBA" id="ARBA00023277"/>
    </source>
</evidence>
<comment type="subunit">
    <text evidence="7">Homotetramer.</text>
</comment>
<name>A0A238JBW7_9RHOB</name>
<feature type="domain" description="Fructose-1-6-bisphosphatase class 1 C-terminal" evidence="10">
    <location>
        <begin position="216"/>
        <end position="312"/>
    </location>
</feature>
<evidence type="ECO:0000313" key="11">
    <source>
        <dbReference type="EMBL" id="SMX27714.1"/>
    </source>
</evidence>
<dbReference type="PRINTS" id="PR00115">
    <property type="entry name" value="F16BPHPHTASE"/>
</dbReference>
<evidence type="ECO:0000259" key="9">
    <source>
        <dbReference type="Pfam" id="PF00316"/>
    </source>
</evidence>
<gene>
    <name evidence="7 11" type="primary">fbp</name>
    <name evidence="11" type="ORF">TRP8649_01824</name>
</gene>
<dbReference type="PANTHER" id="PTHR11556">
    <property type="entry name" value="FRUCTOSE-1,6-BISPHOSPHATASE-RELATED"/>
    <property type="match status" value="1"/>
</dbReference>
<evidence type="ECO:0000256" key="4">
    <source>
        <dbReference type="ARBA" id="ARBA00022801"/>
    </source>
</evidence>
<dbReference type="EC" id="3.1.3.11" evidence="7"/>
<dbReference type="GO" id="GO:0005737">
    <property type="term" value="C:cytoplasm"/>
    <property type="evidence" value="ECO:0007669"/>
    <property type="project" value="UniProtKB-SubCell"/>
</dbReference>
<dbReference type="CDD" id="cd00354">
    <property type="entry name" value="FBPase"/>
    <property type="match status" value="1"/>
</dbReference>
<keyword evidence="12" id="KW-1185">Reference proteome</keyword>
<keyword evidence="3 7" id="KW-0963">Cytoplasm</keyword>
<dbReference type="InterPro" id="IPR044015">
    <property type="entry name" value="FBPase_C_dom"/>
</dbReference>
<evidence type="ECO:0000256" key="6">
    <source>
        <dbReference type="ARBA" id="ARBA00024331"/>
    </source>
</evidence>
<dbReference type="GO" id="GO:0006000">
    <property type="term" value="P:fructose metabolic process"/>
    <property type="evidence" value="ECO:0007669"/>
    <property type="project" value="TreeGrafter"/>
</dbReference>
<evidence type="ECO:0000256" key="1">
    <source>
        <dbReference type="ARBA" id="ARBA00001273"/>
    </source>
</evidence>
<dbReference type="InterPro" id="IPR028343">
    <property type="entry name" value="FBPtase"/>
</dbReference>
<dbReference type="InterPro" id="IPR000146">
    <property type="entry name" value="FBPase_class-1"/>
</dbReference>
<dbReference type="Gene3D" id="3.40.190.80">
    <property type="match status" value="1"/>
</dbReference>
<dbReference type="GO" id="GO:0030388">
    <property type="term" value="P:fructose 1,6-bisphosphate metabolic process"/>
    <property type="evidence" value="ECO:0007669"/>
    <property type="project" value="TreeGrafter"/>
</dbReference>
<evidence type="ECO:0000256" key="3">
    <source>
        <dbReference type="ARBA" id="ARBA00022490"/>
    </source>
</evidence>
<proteinExistence type="inferred from homology"/>
<dbReference type="GO" id="GO:0006002">
    <property type="term" value="P:fructose 6-phosphate metabolic process"/>
    <property type="evidence" value="ECO:0007669"/>
    <property type="project" value="TreeGrafter"/>
</dbReference>
<dbReference type="AlphaFoldDB" id="A0A238JBW7"/>
<sequence length="312" mass="33858">MVILIPAPKRWPACSNISQADPMEQETLHAYLDREVGDASLHDLLDRIASACWSISSLVRRSALHSNPDEVGSANRQGDLQNPHELLADDVFARGCAAHAGVAMLISEEVDEVITLKDPQTGDFVVAYDPLNGAYNLDVGLPVGSIFAVYKVSKDCGKTALPSGRQLVCAGYAIYGPSTMLVLTIGNRVQGFSLDPETDTFILTHPDVTVPQNAVEFVITLSPRRAPIQNLVMRWTASIVAEVHSLLLCGAIFPCRVEDENPSHRGSLRLFFEAYPMAMILEAAGGKVTNGRTPILDLMPLEAHQRSFVLLG</sequence>
<accession>A0A238JBW7</accession>
<dbReference type="Pfam" id="PF00316">
    <property type="entry name" value="FBPase"/>
    <property type="match status" value="1"/>
</dbReference>
<dbReference type="GO" id="GO:0006094">
    <property type="term" value="P:gluconeogenesis"/>
    <property type="evidence" value="ECO:0007669"/>
    <property type="project" value="UniProtKB-UniRule"/>
</dbReference>
<comment type="subcellular location">
    <subcellularLocation>
        <location evidence="7">Cytoplasm</location>
    </subcellularLocation>
</comment>
<evidence type="ECO:0000259" key="10">
    <source>
        <dbReference type="Pfam" id="PF18913"/>
    </source>
</evidence>
<dbReference type="HAMAP" id="MF_01855">
    <property type="entry name" value="FBPase_class1"/>
    <property type="match status" value="1"/>
</dbReference>
<dbReference type="EMBL" id="FXXP01000001">
    <property type="protein sequence ID" value="SMX27714.1"/>
    <property type="molecule type" value="Genomic_DNA"/>
</dbReference>
<feature type="domain" description="Fructose-1-6-bisphosphatase class I N-terminal" evidence="9">
    <location>
        <begin position="39"/>
        <end position="206"/>
    </location>
</feature>
<dbReference type="SUPFAM" id="SSF56655">
    <property type="entry name" value="Carbohydrate phosphatase"/>
    <property type="match status" value="1"/>
</dbReference>
<dbReference type="PANTHER" id="PTHR11556:SF35">
    <property type="entry name" value="SEDOHEPTULOSE-1,7-BISPHOSPHATASE, CHLOROPLASTIC"/>
    <property type="match status" value="1"/>
</dbReference>
<dbReference type="GO" id="GO:0042132">
    <property type="term" value="F:fructose 1,6-bisphosphate 1-phosphatase activity"/>
    <property type="evidence" value="ECO:0007669"/>
    <property type="project" value="UniProtKB-UniRule"/>
</dbReference>
<organism evidence="11 12">
    <name type="scientific">Pelagimonas phthalicica</name>
    <dbReference type="NCBI Taxonomy" id="1037362"/>
    <lineage>
        <taxon>Bacteria</taxon>
        <taxon>Pseudomonadati</taxon>
        <taxon>Pseudomonadota</taxon>
        <taxon>Alphaproteobacteria</taxon>
        <taxon>Rhodobacterales</taxon>
        <taxon>Roseobacteraceae</taxon>
        <taxon>Pelagimonas</taxon>
    </lineage>
</organism>
<evidence type="ECO:0000256" key="2">
    <source>
        <dbReference type="ARBA" id="ARBA00010941"/>
    </source>
</evidence>
<evidence type="ECO:0000256" key="8">
    <source>
        <dbReference type="RuleBase" id="RU000508"/>
    </source>
</evidence>
<comment type="caution">
    <text evidence="7">Lacks conserved residue(s) required for the propagation of feature annotation.</text>
</comment>
<dbReference type="GO" id="GO:0005986">
    <property type="term" value="P:sucrose biosynthetic process"/>
    <property type="evidence" value="ECO:0007669"/>
    <property type="project" value="TreeGrafter"/>
</dbReference>
<evidence type="ECO:0000256" key="7">
    <source>
        <dbReference type="HAMAP-Rule" id="MF_01855"/>
    </source>
</evidence>
<dbReference type="Gene3D" id="3.30.540.10">
    <property type="entry name" value="Fructose-1,6-Bisphosphatase, subunit A, domain 1"/>
    <property type="match status" value="1"/>
</dbReference>
<reference evidence="12" key="1">
    <citation type="submission" date="2017-05" db="EMBL/GenBank/DDBJ databases">
        <authorList>
            <person name="Rodrigo-Torres L."/>
            <person name="Arahal R. D."/>
            <person name="Lucena T."/>
        </authorList>
    </citation>
    <scope>NUCLEOTIDE SEQUENCE [LARGE SCALE GENOMIC DNA]</scope>
    <source>
        <strain evidence="12">CECT 8649</strain>
    </source>
</reference>
<dbReference type="Proteomes" id="UP000225972">
    <property type="component" value="Unassembled WGS sequence"/>
</dbReference>
<comment type="catalytic activity">
    <reaction evidence="1 7">
        <text>beta-D-fructose 1,6-bisphosphate + H2O = beta-D-fructose 6-phosphate + phosphate</text>
        <dbReference type="Rhea" id="RHEA:11064"/>
        <dbReference type="ChEBI" id="CHEBI:15377"/>
        <dbReference type="ChEBI" id="CHEBI:32966"/>
        <dbReference type="ChEBI" id="CHEBI:43474"/>
        <dbReference type="ChEBI" id="CHEBI:57634"/>
        <dbReference type="EC" id="3.1.3.11"/>
    </reaction>
</comment>
<keyword evidence="4 7" id="KW-0378">Hydrolase</keyword>
<keyword evidence="5 7" id="KW-0119">Carbohydrate metabolism</keyword>
<dbReference type="Pfam" id="PF18913">
    <property type="entry name" value="FBPase_C"/>
    <property type="match status" value="1"/>
</dbReference>
<dbReference type="PIRSF" id="PIRSF000904">
    <property type="entry name" value="FBPtase_SBPase"/>
    <property type="match status" value="1"/>
</dbReference>
<comment type="similarity">
    <text evidence="2 7 8">Belongs to the FBPase class 1 family.</text>
</comment>
<dbReference type="InterPro" id="IPR033391">
    <property type="entry name" value="FBPase_N"/>
</dbReference>
<evidence type="ECO:0000313" key="12">
    <source>
        <dbReference type="Proteomes" id="UP000225972"/>
    </source>
</evidence>
<protein>
    <recommendedName>
        <fullName evidence="7">Fructose-1,6-bisphosphatase class 1</fullName>
        <shortName evidence="7">FBPase class 1</shortName>
        <ecNumber evidence="7">3.1.3.11</ecNumber>
    </recommendedName>
    <alternativeName>
        <fullName evidence="7">D-fructose-1,6-bisphosphate 1-phosphohydrolase class 1</fullName>
    </alternativeName>
</protein>
<comment type="pathway">
    <text evidence="6">Carbohydrate biosynthesis.</text>
</comment>